<dbReference type="InterPro" id="IPR043129">
    <property type="entry name" value="ATPase_NBD"/>
</dbReference>
<feature type="domain" description="Carbohydrate kinase FGGY C-terminal" evidence="5">
    <location>
        <begin position="228"/>
        <end position="408"/>
    </location>
</feature>
<feature type="domain" description="Carbohydrate kinase FGGY N-terminal" evidence="4">
    <location>
        <begin position="6"/>
        <end position="100"/>
    </location>
</feature>
<dbReference type="InterPro" id="IPR050406">
    <property type="entry name" value="FGGY_Carb_Kinase"/>
</dbReference>
<dbReference type="EMBL" id="JBCHKQ010000002">
    <property type="protein sequence ID" value="MEM5948211.1"/>
    <property type="molecule type" value="Genomic_DNA"/>
</dbReference>
<protein>
    <submittedName>
        <fullName evidence="6">FGGY-family carbohydrate kinase</fullName>
    </submittedName>
</protein>
<comment type="caution">
    <text evidence="6">The sequence shown here is derived from an EMBL/GenBank/DDBJ whole genome shotgun (WGS) entry which is preliminary data.</text>
</comment>
<sequence>MKNKKILAIDIGTSSVKAALIGKKGQIFAHERISLVKVSGASYKDKWLFDSYRWISAIKKLCAGMDFGEVAALCVTGHGPSIVPVKKNGKATGPALMWNKPVEQRGYKSAYLPRIEWYVDNTLFAEKPDFFLGVPEFVSFYLGAEPVMFSPSPEFDSLIWSYEEKKASGLEEYLPVGIARTGNLCGLTGNSAKALGIPASIPVVAGASDFIMAIVGCNVLTERKVCNRAGTSEGINFALSMPCKLDGIRNTPHPAEGLYNAGLVIPASGSIFEWFKNLTGRSSVSYLEIVKHAEKLWDKNWLKRKGPFIFPHNKGGVTDASFGDFVGLDSSFSPDVVFAALLESLLFMVRDAFSVFYSAEVYPSDIVLCGGQALNMPWVRARADVLGRTISVPSICDAELAGAAAYSFLALGDFSSLYDAASSVFSVRTMVSPSEEKVDFWNKAYQYYSSFRYSS</sequence>
<dbReference type="Pfam" id="PF00370">
    <property type="entry name" value="FGGY_N"/>
    <property type="match status" value="1"/>
</dbReference>
<keyword evidence="3 6" id="KW-0418">Kinase</keyword>
<evidence type="ECO:0000313" key="7">
    <source>
        <dbReference type="Proteomes" id="UP001466331"/>
    </source>
</evidence>
<evidence type="ECO:0000259" key="4">
    <source>
        <dbReference type="Pfam" id="PF00370"/>
    </source>
</evidence>
<organism evidence="6 7">
    <name type="scientific">Rarispira pelagica</name>
    <dbReference type="NCBI Taxonomy" id="3141764"/>
    <lineage>
        <taxon>Bacteria</taxon>
        <taxon>Pseudomonadati</taxon>
        <taxon>Spirochaetota</taxon>
        <taxon>Spirochaetia</taxon>
        <taxon>Winmispirales</taxon>
        <taxon>Winmispiraceae</taxon>
        <taxon>Rarispira</taxon>
    </lineage>
</organism>
<keyword evidence="7" id="KW-1185">Reference proteome</keyword>
<dbReference type="InterPro" id="IPR018485">
    <property type="entry name" value="FGGY_C"/>
</dbReference>
<gene>
    <name evidence="6" type="ORF">WKV44_06620</name>
</gene>
<evidence type="ECO:0000313" key="6">
    <source>
        <dbReference type="EMBL" id="MEM5948211.1"/>
    </source>
</evidence>
<dbReference type="SUPFAM" id="SSF53067">
    <property type="entry name" value="Actin-like ATPase domain"/>
    <property type="match status" value="2"/>
</dbReference>
<comment type="similarity">
    <text evidence="1">Belongs to the FGGY kinase family.</text>
</comment>
<dbReference type="RefSeq" id="WP_420069657.1">
    <property type="nucleotide sequence ID" value="NZ_JBCHKQ010000002.1"/>
</dbReference>
<dbReference type="Gene3D" id="3.30.420.40">
    <property type="match status" value="2"/>
</dbReference>
<evidence type="ECO:0000256" key="2">
    <source>
        <dbReference type="ARBA" id="ARBA00022679"/>
    </source>
</evidence>
<dbReference type="InterPro" id="IPR000577">
    <property type="entry name" value="Carb_kinase_FGGY"/>
</dbReference>
<proteinExistence type="inferred from homology"/>
<dbReference type="Proteomes" id="UP001466331">
    <property type="component" value="Unassembled WGS sequence"/>
</dbReference>
<evidence type="ECO:0000259" key="5">
    <source>
        <dbReference type="Pfam" id="PF02782"/>
    </source>
</evidence>
<name>A0ABU9UCN3_9SPIR</name>
<dbReference type="PANTHER" id="PTHR43095">
    <property type="entry name" value="SUGAR KINASE"/>
    <property type="match status" value="1"/>
</dbReference>
<dbReference type="Pfam" id="PF02782">
    <property type="entry name" value="FGGY_C"/>
    <property type="match status" value="1"/>
</dbReference>
<evidence type="ECO:0000256" key="1">
    <source>
        <dbReference type="ARBA" id="ARBA00009156"/>
    </source>
</evidence>
<dbReference type="InterPro" id="IPR018484">
    <property type="entry name" value="FGGY_N"/>
</dbReference>
<evidence type="ECO:0000256" key="3">
    <source>
        <dbReference type="ARBA" id="ARBA00022777"/>
    </source>
</evidence>
<reference evidence="6 7" key="1">
    <citation type="submission" date="2024-03" db="EMBL/GenBank/DDBJ databases">
        <title>Ignisphaera cupida sp. nov., a hyperthermophilic hydrolytic archaeon from a hot spring of Kamchatka, and proposal of Ignisphaeraceae fam. nov.</title>
        <authorList>
            <person name="Podosokorskaya O.A."/>
            <person name="Elcheninov A.G."/>
            <person name="Maltseva A.I."/>
            <person name="Zayulina K.S."/>
            <person name="Novikov A."/>
            <person name="Merkel A.Y."/>
        </authorList>
    </citation>
    <scope>NUCLEOTIDE SEQUENCE [LARGE SCALE GENOMIC DNA]</scope>
    <source>
        <strain evidence="6 7">38H-sp</strain>
    </source>
</reference>
<dbReference type="GO" id="GO:0016301">
    <property type="term" value="F:kinase activity"/>
    <property type="evidence" value="ECO:0007669"/>
    <property type="project" value="UniProtKB-KW"/>
</dbReference>
<keyword evidence="2" id="KW-0808">Transferase</keyword>
<accession>A0ABU9UCN3</accession>
<dbReference type="PIRSF" id="PIRSF000538">
    <property type="entry name" value="GlpK"/>
    <property type="match status" value="1"/>
</dbReference>
<dbReference type="PANTHER" id="PTHR43095:SF2">
    <property type="entry name" value="GLUCONOKINASE"/>
    <property type="match status" value="1"/>
</dbReference>